<proteinExistence type="predicted"/>
<organism evidence="2 3">
    <name type="scientific">Oceanobacillus locisalsi</name>
    <dbReference type="NCBI Taxonomy" id="546107"/>
    <lineage>
        <taxon>Bacteria</taxon>
        <taxon>Bacillati</taxon>
        <taxon>Bacillota</taxon>
        <taxon>Bacilli</taxon>
        <taxon>Bacillales</taxon>
        <taxon>Bacillaceae</taxon>
        <taxon>Oceanobacillus</taxon>
    </lineage>
</organism>
<dbReference type="GO" id="GO:0004519">
    <property type="term" value="F:endonuclease activity"/>
    <property type="evidence" value="ECO:0007669"/>
    <property type="project" value="UniProtKB-KW"/>
</dbReference>
<accession>A0ABW3NG44</accession>
<comment type="caution">
    <text evidence="2">The sequence shown here is derived from an EMBL/GenBank/DDBJ whole genome shotgun (WGS) entry which is preliminary data.</text>
</comment>
<feature type="domain" description="Restriction endonuclease type II-like" evidence="1">
    <location>
        <begin position="89"/>
        <end position="165"/>
    </location>
</feature>
<dbReference type="EMBL" id="JBHTKK010000013">
    <property type="protein sequence ID" value="MFD1066657.1"/>
    <property type="molecule type" value="Genomic_DNA"/>
</dbReference>
<evidence type="ECO:0000313" key="3">
    <source>
        <dbReference type="Proteomes" id="UP001597041"/>
    </source>
</evidence>
<dbReference type="Pfam" id="PF18741">
    <property type="entry name" value="MTES_1575"/>
    <property type="match status" value="1"/>
</dbReference>
<dbReference type="RefSeq" id="WP_379592236.1">
    <property type="nucleotide sequence ID" value="NZ_JBHTKK010000013.1"/>
</dbReference>
<keyword evidence="2" id="KW-0255">Endonuclease</keyword>
<evidence type="ECO:0000313" key="2">
    <source>
        <dbReference type="EMBL" id="MFD1066657.1"/>
    </source>
</evidence>
<keyword evidence="3" id="KW-1185">Reference proteome</keyword>
<dbReference type="InterPro" id="IPR011335">
    <property type="entry name" value="Restrct_endonuc-II-like"/>
</dbReference>
<dbReference type="Proteomes" id="UP001597041">
    <property type="component" value="Unassembled WGS sequence"/>
</dbReference>
<dbReference type="SUPFAM" id="SSF52980">
    <property type="entry name" value="Restriction endonuclease-like"/>
    <property type="match status" value="1"/>
</dbReference>
<name>A0ABW3NG44_9BACI</name>
<dbReference type="Gene3D" id="3.40.960.10">
    <property type="entry name" value="VSR Endonuclease"/>
    <property type="match status" value="1"/>
</dbReference>
<protein>
    <submittedName>
        <fullName evidence="2">Endonuclease domain-containing protein</fullName>
    </submittedName>
</protein>
<evidence type="ECO:0000259" key="1">
    <source>
        <dbReference type="Pfam" id="PF18741"/>
    </source>
</evidence>
<sequence>MVNRLDLYVQKQLDLFNDLPSKVKTEIERSLMYKKSGLTGFVSRCDSPIEQLLGVHLMEVEQHLYMELPTLKNFKSLHTIPQKEIETDGGKYRLDFLIECAMHDKTYNFAIECDGHNFHEKTKEQAAKDKSRERSLMKEGIIMMRFTGSEIWKDPSKCAAEVIKIISKTVGLDDYIQKLIDEMYISN</sequence>
<keyword evidence="2" id="KW-0540">Nuclease</keyword>
<gene>
    <name evidence="2" type="ORF">ACFQ19_11535</name>
</gene>
<dbReference type="InterPro" id="IPR049468">
    <property type="entry name" value="Restrct_endonuc-II-like_dom"/>
</dbReference>
<keyword evidence="2" id="KW-0378">Hydrolase</keyword>
<reference evidence="3" key="1">
    <citation type="journal article" date="2019" name="Int. J. Syst. Evol. Microbiol.">
        <title>The Global Catalogue of Microorganisms (GCM) 10K type strain sequencing project: providing services to taxonomists for standard genome sequencing and annotation.</title>
        <authorList>
            <consortium name="The Broad Institute Genomics Platform"/>
            <consortium name="The Broad Institute Genome Sequencing Center for Infectious Disease"/>
            <person name="Wu L."/>
            <person name="Ma J."/>
        </authorList>
    </citation>
    <scope>NUCLEOTIDE SEQUENCE [LARGE SCALE GENOMIC DNA]</scope>
    <source>
        <strain evidence="3">CCUG 56608</strain>
    </source>
</reference>